<dbReference type="Gene3D" id="1.10.287.110">
    <property type="entry name" value="DnaJ domain"/>
    <property type="match status" value="1"/>
</dbReference>
<evidence type="ECO:0000256" key="1">
    <source>
        <dbReference type="ARBA" id="ARBA00004434"/>
    </source>
</evidence>
<keyword evidence="8" id="KW-0143">Chaperone</keyword>
<evidence type="ECO:0000256" key="9">
    <source>
        <dbReference type="ARBA" id="ARBA00038105"/>
    </source>
</evidence>
<dbReference type="RefSeq" id="XP_029738763.1">
    <property type="nucleotide sequence ID" value="XM_029885013.1"/>
</dbReference>
<dbReference type="GO" id="GO:0001671">
    <property type="term" value="F:ATPase activator activity"/>
    <property type="evidence" value="ECO:0007669"/>
    <property type="project" value="TreeGrafter"/>
</dbReference>
<dbReference type="PANTHER" id="PTHR12763:SF28">
    <property type="entry name" value="GEO10507P1-RELATED"/>
    <property type="match status" value="1"/>
</dbReference>
<keyword evidence="4 13" id="KW-1133">Transmembrane helix</keyword>
<feature type="domain" description="J" evidence="14">
    <location>
        <begin position="131"/>
        <end position="186"/>
    </location>
</feature>
<evidence type="ECO:0000313" key="15">
    <source>
        <dbReference type="EMBL" id="TKY86778.1"/>
    </source>
</evidence>
<dbReference type="FunFam" id="1.10.287.110:FF:000001">
    <property type="entry name" value="Import inner membrane translocase subunit tim14"/>
    <property type="match status" value="1"/>
</dbReference>
<keyword evidence="16" id="KW-1185">Reference proteome</keyword>
<gene>
    <name evidence="15" type="ORF">EX895_004418</name>
</gene>
<evidence type="ECO:0000256" key="3">
    <source>
        <dbReference type="ARBA" id="ARBA00022792"/>
    </source>
</evidence>
<dbReference type="Proteomes" id="UP000306050">
    <property type="component" value="Chromosome SGRAM_3"/>
</dbReference>
<dbReference type="SMART" id="SM00271">
    <property type="entry name" value="DnaJ"/>
    <property type="match status" value="1"/>
</dbReference>
<evidence type="ECO:0000256" key="10">
    <source>
        <dbReference type="ARBA" id="ARBA00040828"/>
    </source>
</evidence>
<protein>
    <recommendedName>
        <fullName evidence="10">Mitochondrial import inner membrane translocase subunit TIM14</fullName>
    </recommendedName>
    <alternativeName>
        <fullName evidence="11">Presequence translocated-associated motor subunit PAM18</fullName>
    </alternativeName>
</protein>
<dbReference type="SUPFAM" id="SSF46565">
    <property type="entry name" value="Chaperone J-domain"/>
    <property type="match status" value="1"/>
</dbReference>
<evidence type="ECO:0000256" key="6">
    <source>
        <dbReference type="ARBA" id="ARBA00023128"/>
    </source>
</evidence>
<evidence type="ECO:0000256" key="7">
    <source>
        <dbReference type="ARBA" id="ARBA00023136"/>
    </source>
</evidence>
<keyword evidence="5" id="KW-0653">Protein transport</keyword>
<organism evidence="15 16">
    <name type="scientific">Sporisorium graminicola</name>
    <dbReference type="NCBI Taxonomy" id="280036"/>
    <lineage>
        <taxon>Eukaryota</taxon>
        <taxon>Fungi</taxon>
        <taxon>Dikarya</taxon>
        <taxon>Basidiomycota</taxon>
        <taxon>Ustilaginomycotina</taxon>
        <taxon>Ustilaginomycetes</taxon>
        <taxon>Ustilaginales</taxon>
        <taxon>Ustilaginaceae</taxon>
        <taxon>Sporisorium</taxon>
    </lineage>
</organism>
<evidence type="ECO:0000256" key="11">
    <source>
        <dbReference type="ARBA" id="ARBA00041716"/>
    </source>
</evidence>
<dbReference type="GO" id="GO:0030150">
    <property type="term" value="P:protein import into mitochondrial matrix"/>
    <property type="evidence" value="ECO:0007669"/>
    <property type="project" value="TreeGrafter"/>
</dbReference>
<dbReference type="AlphaFoldDB" id="A0A4U7KTZ9"/>
<dbReference type="OrthoDB" id="240298at2759"/>
<dbReference type="PANTHER" id="PTHR12763">
    <property type="match status" value="1"/>
</dbReference>
<dbReference type="KEGG" id="sgra:EX895_004418"/>
<dbReference type="PROSITE" id="PS50076">
    <property type="entry name" value="DNAJ_2"/>
    <property type="match status" value="1"/>
</dbReference>
<evidence type="ECO:0000256" key="8">
    <source>
        <dbReference type="ARBA" id="ARBA00023186"/>
    </source>
</evidence>
<keyword evidence="2 13" id="KW-0812">Transmembrane</keyword>
<keyword evidence="5" id="KW-0811">Translocation</keyword>
<proteinExistence type="inferred from homology"/>
<accession>A0A4U7KTZ9</accession>
<keyword evidence="7 13" id="KW-0472">Membrane</keyword>
<reference evidence="15 16" key="1">
    <citation type="submission" date="2019-05" db="EMBL/GenBank/DDBJ databases">
        <title>Sporisorium graminicola CBS 10092 draft sequencing and annotation.</title>
        <authorList>
            <person name="Solano-Gonzalez S."/>
            <person name="Caddick M.X."/>
            <person name="Darby A."/>
        </authorList>
    </citation>
    <scope>NUCLEOTIDE SEQUENCE [LARGE SCALE GENOMIC DNA]</scope>
    <source>
        <strain evidence="15 16">CBS 10092</strain>
    </source>
</reference>
<comment type="caution">
    <text evidence="15">The sequence shown here is derived from an EMBL/GenBank/DDBJ whole genome shotgun (WGS) entry which is preliminary data.</text>
</comment>
<keyword evidence="6" id="KW-0496">Mitochondrion</keyword>
<feature type="transmembrane region" description="Helical" evidence="13">
    <location>
        <begin position="84"/>
        <end position="105"/>
    </location>
</feature>
<dbReference type="GO" id="GO:0001405">
    <property type="term" value="C:PAM complex, Tim23 associated import motor"/>
    <property type="evidence" value="ECO:0007669"/>
    <property type="project" value="TreeGrafter"/>
</dbReference>
<dbReference type="InterPro" id="IPR036869">
    <property type="entry name" value="J_dom_sf"/>
</dbReference>
<evidence type="ECO:0000256" key="12">
    <source>
        <dbReference type="SAM" id="MobiDB-lite"/>
    </source>
</evidence>
<evidence type="ECO:0000256" key="5">
    <source>
        <dbReference type="ARBA" id="ARBA00023010"/>
    </source>
</evidence>
<evidence type="ECO:0000256" key="13">
    <source>
        <dbReference type="SAM" id="Phobius"/>
    </source>
</evidence>
<keyword evidence="5" id="KW-0813">Transport</keyword>
<feature type="region of interest" description="Disordered" evidence="12">
    <location>
        <begin position="45"/>
        <end position="64"/>
    </location>
</feature>
<dbReference type="CDD" id="cd06257">
    <property type="entry name" value="DnaJ"/>
    <property type="match status" value="1"/>
</dbReference>
<comment type="similarity">
    <text evidence="9">Belongs to the TIM14 family.</text>
</comment>
<keyword evidence="3" id="KW-0999">Mitochondrion inner membrane</keyword>
<evidence type="ECO:0000256" key="2">
    <source>
        <dbReference type="ARBA" id="ARBA00022692"/>
    </source>
</evidence>
<comment type="subcellular location">
    <subcellularLocation>
        <location evidence="1">Mitochondrion inner membrane</location>
        <topology evidence="1">Single-pass membrane protein</topology>
    </subcellularLocation>
</comment>
<dbReference type="InterPro" id="IPR001623">
    <property type="entry name" value="DnaJ_domain"/>
</dbReference>
<dbReference type="EMBL" id="SRRM01000016">
    <property type="protein sequence ID" value="TKY86778.1"/>
    <property type="molecule type" value="Genomic_DNA"/>
</dbReference>
<name>A0A4U7KTZ9_9BASI</name>
<sequence length="186" mass="19316">MIASTTSRSLARAAVSSRSGASSSSLLHLPLCTTTPSIRCISSSSSTPFPSSSSSSSASASRSLSTPFRPTSSLLFQHTLPRPIATPIMIGAGLVTAGLIANLLLGSKNGAGPSGGKWIKGGFNAKMDKKEAAQILGLRETALTKAKVKDAHRRMMIANHPDRGGAPYLASKINEAKDLLDKIVTR</sequence>
<evidence type="ECO:0000259" key="14">
    <source>
        <dbReference type="PROSITE" id="PS50076"/>
    </source>
</evidence>
<dbReference type="GeneID" id="40727313"/>
<evidence type="ECO:0000256" key="4">
    <source>
        <dbReference type="ARBA" id="ARBA00022989"/>
    </source>
</evidence>
<evidence type="ECO:0000313" key="16">
    <source>
        <dbReference type="Proteomes" id="UP000306050"/>
    </source>
</evidence>